<dbReference type="EMBL" id="CADCVW010000106">
    <property type="protein sequence ID" value="CAA9522420.1"/>
    <property type="molecule type" value="Genomic_DNA"/>
</dbReference>
<dbReference type="GO" id="GO:0005840">
    <property type="term" value="C:ribosome"/>
    <property type="evidence" value="ECO:0007669"/>
    <property type="project" value="UniProtKB-KW"/>
</dbReference>
<keyword evidence="2" id="KW-0687">Ribonucleoprotein</keyword>
<feature type="compositionally biased region" description="Low complexity" evidence="1">
    <location>
        <begin position="51"/>
        <end position="66"/>
    </location>
</feature>
<name>A0A6J4TH55_9SPHN</name>
<protein>
    <submittedName>
        <fullName evidence="2">SSU ribosomal protein S20p</fullName>
    </submittedName>
</protein>
<feature type="compositionally biased region" description="Basic and acidic residues" evidence="1">
    <location>
        <begin position="15"/>
        <end position="28"/>
    </location>
</feature>
<organism evidence="2">
    <name type="scientific">uncultured Sphingomonadaceae bacterium</name>
    <dbReference type="NCBI Taxonomy" id="169976"/>
    <lineage>
        <taxon>Bacteria</taxon>
        <taxon>Pseudomonadati</taxon>
        <taxon>Pseudomonadota</taxon>
        <taxon>Alphaproteobacteria</taxon>
        <taxon>Sphingomonadales</taxon>
        <taxon>Sphingomonadaceae</taxon>
        <taxon>environmental samples</taxon>
    </lineage>
</organism>
<gene>
    <name evidence="2" type="ORF">AVDCRST_MAG39-2853</name>
</gene>
<feature type="region of interest" description="Disordered" evidence="1">
    <location>
        <begin position="1"/>
        <end position="36"/>
    </location>
</feature>
<evidence type="ECO:0000256" key="1">
    <source>
        <dbReference type="SAM" id="MobiDB-lite"/>
    </source>
</evidence>
<proteinExistence type="predicted"/>
<accession>A0A6J4TH55</accession>
<reference evidence="2" key="1">
    <citation type="submission" date="2020-02" db="EMBL/GenBank/DDBJ databases">
        <authorList>
            <person name="Meier V. D."/>
        </authorList>
    </citation>
    <scope>NUCLEOTIDE SEQUENCE</scope>
    <source>
        <strain evidence="2">AVDCRST_MAG39</strain>
    </source>
</reference>
<feature type="region of interest" description="Disordered" evidence="1">
    <location>
        <begin position="51"/>
        <end position="87"/>
    </location>
</feature>
<feature type="non-terminal residue" evidence="2">
    <location>
        <position position="87"/>
    </location>
</feature>
<dbReference type="AlphaFoldDB" id="A0A6J4TH55"/>
<keyword evidence="2" id="KW-0689">Ribosomal protein</keyword>
<evidence type="ECO:0000313" key="2">
    <source>
        <dbReference type="EMBL" id="CAA9522420.1"/>
    </source>
</evidence>
<sequence length="87" mass="9266">GEYAASQEAHPPQRAAHDHQPRSREPHPHLPQAGGECDRVGLARGCAGCARPSAAGAAARGRQGRAAQEHRRAPLLAAQQARRRARL</sequence>
<feature type="non-terminal residue" evidence="2">
    <location>
        <position position="1"/>
    </location>
</feature>